<evidence type="ECO:0000259" key="1">
    <source>
        <dbReference type="Pfam" id="PF03478"/>
    </source>
</evidence>
<dbReference type="AlphaFoldDB" id="A0AAQ3SIP9"/>
<dbReference type="PANTHER" id="PTHR33110:SF23">
    <property type="entry name" value="OS04G0316800 PROTEIN"/>
    <property type="match status" value="1"/>
</dbReference>
<name>A0AAQ3SIP9_PASNO</name>
<protein>
    <recommendedName>
        <fullName evidence="1">KIB1-4 beta-propeller domain-containing protein</fullName>
    </recommendedName>
</protein>
<dbReference type="InterPro" id="IPR005174">
    <property type="entry name" value="KIB1-4_b-propeller"/>
</dbReference>
<organism evidence="2 3">
    <name type="scientific">Paspalum notatum var. saurae</name>
    <dbReference type="NCBI Taxonomy" id="547442"/>
    <lineage>
        <taxon>Eukaryota</taxon>
        <taxon>Viridiplantae</taxon>
        <taxon>Streptophyta</taxon>
        <taxon>Embryophyta</taxon>
        <taxon>Tracheophyta</taxon>
        <taxon>Spermatophyta</taxon>
        <taxon>Magnoliopsida</taxon>
        <taxon>Liliopsida</taxon>
        <taxon>Poales</taxon>
        <taxon>Poaceae</taxon>
        <taxon>PACMAD clade</taxon>
        <taxon>Panicoideae</taxon>
        <taxon>Andropogonodae</taxon>
        <taxon>Paspaleae</taxon>
        <taxon>Paspalinae</taxon>
        <taxon>Paspalum</taxon>
    </lineage>
</organism>
<keyword evidence="3" id="KW-1185">Reference proteome</keyword>
<dbReference type="Pfam" id="PF03478">
    <property type="entry name" value="Beta-prop_KIB1-4"/>
    <property type="match status" value="1"/>
</dbReference>
<feature type="domain" description="KIB1-4 beta-propeller" evidence="1">
    <location>
        <begin position="88"/>
        <end position="384"/>
    </location>
</feature>
<dbReference type="EMBL" id="CP144745">
    <property type="protein sequence ID" value="WVZ50745.1"/>
    <property type="molecule type" value="Genomic_DNA"/>
</dbReference>
<proteinExistence type="predicted"/>
<dbReference type="PANTHER" id="PTHR33110">
    <property type="entry name" value="F-BOX/KELCH-REPEAT PROTEIN-RELATED"/>
    <property type="match status" value="1"/>
</dbReference>
<dbReference type="Proteomes" id="UP001341281">
    <property type="component" value="Chromosome 01"/>
</dbReference>
<evidence type="ECO:0000313" key="2">
    <source>
        <dbReference type="EMBL" id="WVZ50745.1"/>
    </source>
</evidence>
<evidence type="ECO:0000313" key="3">
    <source>
        <dbReference type="Proteomes" id="UP001341281"/>
    </source>
</evidence>
<gene>
    <name evidence="2" type="ORF">U9M48_001971</name>
</gene>
<dbReference type="Gene3D" id="1.20.1280.50">
    <property type="match status" value="1"/>
</dbReference>
<reference evidence="2 3" key="1">
    <citation type="submission" date="2024-02" db="EMBL/GenBank/DDBJ databases">
        <title>High-quality chromosome-scale genome assembly of Pensacola bahiagrass (Paspalum notatum Flugge var. saurae).</title>
        <authorList>
            <person name="Vega J.M."/>
            <person name="Podio M."/>
            <person name="Orjuela J."/>
            <person name="Siena L.A."/>
            <person name="Pessino S.C."/>
            <person name="Combes M.C."/>
            <person name="Mariac C."/>
            <person name="Albertini E."/>
            <person name="Pupilli F."/>
            <person name="Ortiz J.P.A."/>
            <person name="Leblanc O."/>
        </authorList>
    </citation>
    <scope>NUCLEOTIDE SEQUENCE [LARGE SCALE GENOMIC DNA]</scope>
    <source>
        <strain evidence="2">R1</strain>
        <tissue evidence="2">Leaf</tissue>
    </source>
</reference>
<accession>A0AAQ3SIP9</accession>
<sequence>MFDGMPQPRLGCEFEAGVSPWAGLQPDILGVVLGFLPCLADRARVRCICRHWRAGGHGHPLPPPLPILVLSEFKFSSLSVEGDPMPVRRVPVPREVSADDLRCVGSFDRWLVGVTPSMDRSDKYYRDADGECFLVNVFSGKVIRLPQLSSMRYNFSSYSRKTLSVISGCSNVHFTINDLYTMSLCQAVLSNAPDSGSKYIVAASSNHKGQEQLAFWQPGMISWHICSGVDIDGPTDLVFYQGKLYVLMRHKTRLFACELEDDDRGIMVSRVECCLTELPCDHPFQEGGAISCNMVVWRGELLLIIRHYSDNFRNRQVLKVEVFALDISTNPYGLTEIHSFNGDCIFVSSGGCKSFPAGLYAGVEGDLIYFVPDDWKPRDRFVYSMRDGRMRPFAAKLFDCYLAVPQENLDFPVCAQTLQSLCLVMSELECGNVIFCPGTGSDAVQPEFELCEGQLYASSVLFGTLRPISHCTVLLPDPTCQSRPVASVVLRPQQESGGMTLETLSIPTR</sequence>